<reference evidence="3" key="1">
    <citation type="submission" date="2020-11" db="EMBL/GenBank/DDBJ databases">
        <title>Enhanced detection system for hospital associated transmission using whole genome sequencing surveillance.</title>
        <authorList>
            <person name="Harrison L.H."/>
            <person name="Van Tyne D."/>
            <person name="Marsh J.W."/>
            <person name="Griffith M.P."/>
            <person name="Snyder D.J."/>
            <person name="Cooper V.S."/>
            <person name="Mustapha M."/>
        </authorList>
    </citation>
    <scope>NUCLEOTIDE SEQUENCE</scope>
    <source>
        <strain evidence="3">STEN00053</strain>
    </source>
</reference>
<sequence length="445" mass="48312">MEVRLTREQVLALAPDAASAKAGGGLAIDGKWGLLGADDEALWGECQGSGSKPYQTQVDLAALVSRCSCPSRKFPCKHGLALLLLYAAGNPRCVPQARPAWVDEWLNGRRDRAARKEAAVEAAAVAPPPDPQAQAAATAKREQVRWGRIEAGAAELQRWIADQFRQGLANLPADFHAQGQTMVARMIDAQAPGLASQLEAALGEGIPGLAGLGELGARLGLLQLLTQAVARRAQYEPARLADLRAALGWPVDREAVQRDGEAVHDRWHVQGQWLLEQPGNLVERRVWLHGLDSGRSALVQDFSHGGRGWQEQWRTGSVHAARLHFHAGSVPLRALVSEFEAARAETTTPRTDTFDAASQAYARNPWLPQVPMRLQDVHIAHDGTQCWLQHAEGALPLQLPGLQAWALMAFAGGHPVCVMGEWDGQVLLPLSAWNARDERWERSAA</sequence>
<keyword evidence="1" id="KW-0479">Metal-binding</keyword>
<protein>
    <submittedName>
        <fullName evidence="3">SWIM zinc finger family protein</fullName>
    </submittedName>
</protein>
<dbReference type="Pfam" id="PF04434">
    <property type="entry name" value="SWIM"/>
    <property type="match status" value="1"/>
</dbReference>
<comment type="caution">
    <text evidence="3">The sequence shown here is derived from an EMBL/GenBank/DDBJ whole genome shotgun (WGS) entry which is preliminary data.</text>
</comment>
<organism evidence="3 4">
    <name type="scientific">Stenotrophomonas maltophilia</name>
    <name type="common">Pseudomonas maltophilia</name>
    <name type="synonym">Xanthomonas maltophilia</name>
    <dbReference type="NCBI Taxonomy" id="40324"/>
    <lineage>
        <taxon>Bacteria</taxon>
        <taxon>Pseudomonadati</taxon>
        <taxon>Pseudomonadota</taxon>
        <taxon>Gammaproteobacteria</taxon>
        <taxon>Lysobacterales</taxon>
        <taxon>Lysobacteraceae</taxon>
        <taxon>Stenotrophomonas</taxon>
        <taxon>Stenotrophomonas maltophilia group</taxon>
    </lineage>
</organism>
<dbReference type="PROSITE" id="PS50966">
    <property type="entry name" value="ZF_SWIM"/>
    <property type="match status" value="1"/>
</dbReference>
<gene>
    <name evidence="3" type="ORF">I5V89_01365</name>
</gene>
<evidence type="ECO:0000259" key="2">
    <source>
        <dbReference type="PROSITE" id="PS50966"/>
    </source>
</evidence>
<evidence type="ECO:0000256" key="1">
    <source>
        <dbReference type="PROSITE-ProRule" id="PRU00325"/>
    </source>
</evidence>
<dbReference type="Proteomes" id="UP000634179">
    <property type="component" value="Unassembled WGS sequence"/>
</dbReference>
<proteinExistence type="predicted"/>
<keyword evidence="1" id="KW-0862">Zinc</keyword>
<keyword evidence="1" id="KW-0863">Zinc-finger</keyword>
<accession>A0AA41CDN4</accession>
<name>A0AA41CDN4_STEMA</name>
<dbReference type="RefSeq" id="WP_049405062.1">
    <property type="nucleotide sequence ID" value="NZ_JANKBX010000001.1"/>
</dbReference>
<evidence type="ECO:0000313" key="3">
    <source>
        <dbReference type="EMBL" id="MBH1788512.1"/>
    </source>
</evidence>
<dbReference type="EMBL" id="JADUOV010000001">
    <property type="protein sequence ID" value="MBH1788512.1"/>
    <property type="molecule type" value="Genomic_DNA"/>
</dbReference>
<dbReference type="GO" id="GO:0008270">
    <property type="term" value="F:zinc ion binding"/>
    <property type="evidence" value="ECO:0007669"/>
    <property type="project" value="UniProtKB-KW"/>
</dbReference>
<dbReference type="InterPro" id="IPR007527">
    <property type="entry name" value="Znf_SWIM"/>
</dbReference>
<evidence type="ECO:0000313" key="4">
    <source>
        <dbReference type="Proteomes" id="UP000634179"/>
    </source>
</evidence>
<dbReference type="AlphaFoldDB" id="A0AA41CDN4"/>
<feature type="domain" description="SWIM-type" evidence="2">
    <location>
        <begin position="54"/>
        <end position="87"/>
    </location>
</feature>